<name>A0A336KGN6_CULSO</name>
<reference evidence="2" key="2">
    <citation type="submission" date="2018-07" db="EMBL/GenBank/DDBJ databases">
        <authorList>
            <person name="Quirk P.G."/>
            <person name="Krulwich T.A."/>
        </authorList>
    </citation>
    <scope>NUCLEOTIDE SEQUENCE</scope>
</reference>
<evidence type="ECO:0000313" key="1">
    <source>
        <dbReference type="EMBL" id="SSX02053.1"/>
    </source>
</evidence>
<dbReference type="VEuPathDB" id="VectorBase:CSON006739"/>
<organism evidence="1">
    <name type="scientific">Culicoides sonorensis</name>
    <name type="common">Biting midge</name>
    <dbReference type="NCBI Taxonomy" id="179676"/>
    <lineage>
        <taxon>Eukaryota</taxon>
        <taxon>Metazoa</taxon>
        <taxon>Ecdysozoa</taxon>
        <taxon>Arthropoda</taxon>
        <taxon>Hexapoda</taxon>
        <taxon>Insecta</taxon>
        <taxon>Pterygota</taxon>
        <taxon>Neoptera</taxon>
        <taxon>Endopterygota</taxon>
        <taxon>Diptera</taxon>
        <taxon>Nematocera</taxon>
        <taxon>Chironomoidea</taxon>
        <taxon>Ceratopogonidae</taxon>
        <taxon>Ceratopogoninae</taxon>
        <taxon>Culicoides</taxon>
        <taxon>Monoculicoides</taxon>
    </lineage>
</organism>
<proteinExistence type="predicted"/>
<evidence type="ECO:0000313" key="2">
    <source>
        <dbReference type="EMBL" id="SSX22430.1"/>
    </source>
</evidence>
<protein>
    <submittedName>
        <fullName evidence="1">CSON006739 protein</fullName>
    </submittedName>
</protein>
<dbReference type="AlphaFoldDB" id="A0A336KGN6"/>
<gene>
    <name evidence="1" type="primary">CSON006739</name>
</gene>
<accession>A0A336KGN6</accession>
<dbReference type="EMBL" id="UFQS01000253">
    <property type="protein sequence ID" value="SSX02053.1"/>
    <property type="molecule type" value="Genomic_DNA"/>
</dbReference>
<sequence>MSLFVHRRAKIIKERQQNSKAGSYYEKIGVAKKTSLPIPKFQVAPFTVFESKMNNFNYFITIINNDKSPRYVTAVIDSQIAGWKLEAIHIPNSKVVPFVSENNSFDIEFEEGGTSLLKIGFEPICDESHGREVKLIIDFNCNPDTDKESSVKVMEMTLKGWSKGIEVIDLTFLKFIEAYDDQHKIKFDIN</sequence>
<dbReference type="EMBL" id="UFQT01000253">
    <property type="protein sequence ID" value="SSX22430.1"/>
    <property type="molecule type" value="Genomic_DNA"/>
</dbReference>
<reference evidence="1" key="1">
    <citation type="submission" date="2018-04" db="EMBL/GenBank/DDBJ databases">
        <authorList>
            <person name="Go L.Y."/>
            <person name="Mitchell J.A."/>
        </authorList>
    </citation>
    <scope>NUCLEOTIDE SEQUENCE</scope>
    <source>
        <tissue evidence="1">Whole organism</tissue>
    </source>
</reference>